<keyword evidence="5" id="KW-1185">Reference proteome</keyword>
<evidence type="ECO:0000313" key="4">
    <source>
        <dbReference type="EMBL" id="SFO05492.1"/>
    </source>
</evidence>
<dbReference type="PROSITE" id="PS50093">
    <property type="entry name" value="PKD"/>
    <property type="match status" value="1"/>
</dbReference>
<dbReference type="EMBL" id="FOVM01000013">
    <property type="protein sequence ID" value="SFO05492.1"/>
    <property type="molecule type" value="Genomic_DNA"/>
</dbReference>
<dbReference type="SUPFAM" id="SSF49299">
    <property type="entry name" value="PKD domain"/>
    <property type="match status" value="1"/>
</dbReference>
<evidence type="ECO:0000256" key="1">
    <source>
        <dbReference type="SAM" id="MobiDB-lite"/>
    </source>
</evidence>
<reference evidence="5" key="1">
    <citation type="submission" date="2016-10" db="EMBL/GenBank/DDBJ databases">
        <authorList>
            <person name="Varghese N."/>
            <person name="Submissions S."/>
        </authorList>
    </citation>
    <scope>NUCLEOTIDE SEQUENCE [LARGE SCALE GENOMIC DNA]</scope>
    <source>
        <strain evidence="5">CGMCC 1.11101</strain>
    </source>
</reference>
<dbReference type="Proteomes" id="UP000198867">
    <property type="component" value="Unassembled WGS sequence"/>
</dbReference>
<dbReference type="InterPro" id="IPR035986">
    <property type="entry name" value="PKD_dom_sf"/>
</dbReference>
<dbReference type="InterPro" id="IPR013783">
    <property type="entry name" value="Ig-like_fold"/>
</dbReference>
<name>A0A1I5E1Y8_9MICO</name>
<evidence type="ECO:0000256" key="2">
    <source>
        <dbReference type="SAM" id="SignalP"/>
    </source>
</evidence>
<feature type="signal peptide" evidence="2">
    <location>
        <begin position="1"/>
        <end position="22"/>
    </location>
</feature>
<accession>A0A1I5E1Y8</accession>
<evidence type="ECO:0000259" key="3">
    <source>
        <dbReference type="PROSITE" id="PS50093"/>
    </source>
</evidence>
<gene>
    <name evidence="4" type="ORF">SAMN05216219_3235</name>
</gene>
<dbReference type="GO" id="GO:0005975">
    <property type="term" value="P:carbohydrate metabolic process"/>
    <property type="evidence" value="ECO:0007669"/>
    <property type="project" value="UniProtKB-ARBA"/>
</dbReference>
<dbReference type="InterPro" id="IPR000601">
    <property type="entry name" value="PKD_dom"/>
</dbReference>
<protein>
    <recommendedName>
        <fullName evidence="3">PKD domain-containing protein</fullName>
    </recommendedName>
</protein>
<keyword evidence="2" id="KW-0732">Signal</keyword>
<dbReference type="AlphaFoldDB" id="A0A1I5E1Y8"/>
<dbReference type="CDD" id="cd00146">
    <property type="entry name" value="PKD"/>
    <property type="match status" value="1"/>
</dbReference>
<feature type="domain" description="PKD" evidence="3">
    <location>
        <begin position="179"/>
        <end position="231"/>
    </location>
</feature>
<proteinExistence type="predicted"/>
<feature type="compositionally biased region" description="Gly residues" evidence="1">
    <location>
        <begin position="61"/>
        <end position="70"/>
    </location>
</feature>
<dbReference type="Gene3D" id="2.60.40.10">
    <property type="entry name" value="Immunoglobulins"/>
    <property type="match status" value="1"/>
</dbReference>
<dbReference type="STRING" id="995034.SAMN05216219_3235"/>
<feature type="region of interest" description="Disordered" evidence="1">
    <location>
        <begin position="55"/>
        <end position="83"/>
    </location>
</feature>
<feature type="chain" id="PRO_5039036783" description="PKD domain-containing protein" evidence="2">
    <location>
        <begin position="23"/>
        <end position="283"/>
    </location>
</feature>
<dbReference type="Pfam" id="PF00801">
    <property type="entry name" value="PKD"/>
    <property type="match status" value="1"/>
</dbReference>
<organism evidence="4 5">
    <name type="scientific">Mycetocola miduiensis</name>
    <dbReference type="NCBI Taxonomy" id="995034"/>
    <lineage>
        <taxon>Bacteria</taxon>
        <taxon>Bacillati</taxon>
        <taxon>Actinomycetota</taxon>
        <taxon>Actinomycetes</taxon>
        <taxon>Micrococcales</taxon>
        <taxon>Microbacteriaceae</taxon>
        <taxon>Mycetocola</taxon>
    </lineage>
</organism>
<sequence>MARRRRLLIGSLAFSLLTGLIAADPVMAASSCLGQDQIDGFCSSGTLDGGEAVIRGDGRIDGGNNGGNSNGGNNNNGGNREPDAYEQDRIDAEARGGVDGPGSPGGALFPFEAECFPGTCLFDDITISDLASFRPTAPTLEMEPDGWMLIGLPANFIAKTSTHVVSGTLFDHPLDVRFTPASYAWSWGDGSTSRSSVPGASWASLGLPEFSPTATSHVYDTKGVYQISVTVWYTVEFSVDSLPWRSISGTLPGPATIVAAVAGSAKTVLVERQCTENPHGPGC</sequence>
<evidence type="ECO:0000313" key="5">
    <source>
        <dbReference type="Proteomes" id="UP000198867"/>
    </source>
</evidence>